<accession>A0A0F9B0I7</accession>
<name>A0A0F9B0I7_9ZZZZ</name>
<evidence type="ECO:0000313" key="1">
    <source>
        <dbReference type="EMBL" id="KKK78086.1"/>
    </source>
</evidence>
<organism evidence="1">
    <name type="scientific">marine sediment metagenome</name>
    <dbReference type="NCBI Taxonomy" id="412755"/>
    <lineage>
        <taxon>unclassified sequences</taxon>
        <taxon>metagenomes</taxon>
        <taxon>ecological metagenomes</taxon>
    </lineage>
</organism>
<protein>
    <submittedName>
        <fullName evidence="1">Uncharacterized protein</fullName>
    </submittedName>
</protein>
<proteinExistence type="predicted"/>
<dbReference type="EMBL" id="LAZR01054656">
    <property type="protein sequence ID" value="KKK78086.1"/>
    <property type="molecule type" value="Genomic_DNA"/>
</dbReference>
<dbReference type="AlphaFoldDB" id="A0A0F9B0I7"/>
<gene>
    <name evidence="1" type="ORF">LCGC14_2847090</name>
</gene>
<sequence length="100" mass="11900">MDVQYKFRWILRDDDGVIIQVSIAFYSGNYNSKKNTFSIRRKLKKSSLRHLRSRRFKGDDVLYGPENFGIISTDDELRNFLNTEIAKDKTRKAIPEQRLR</sequence>
<reference evidence="1" key="1">
    <citation type="journal article" date="2015" name="Nature">
        <title>Complex archaea that bridge the gap between prokaryotes and eukaryotes.</title>
        <authorList>
            <person name="Spang A."/>
            <person name="Saw J.H."/>
            <person name="Jorgensen S.L."/>
            <person name="Zaremba-Niedzwiedzka K."/>
            <person name="Martijn J."/>
            <person name="Lind A.E."/>
            <person name="van Eijk R."/>
            <person name="Schleper C."/>
            <person name="Guy L."/>
            <person name="Ettema T.J."/>
        </authorList>
    </citation>
    <scope>NUCLEOTIDE SEQUENCE</scope>
</reference>
<comment type="caution">
    <text evidence="1">The sequence shown here is derived from an EMBL/GenBank/DDBJ whole genome shotgun (WGS) entry which is preliminary data.</text>
</comment>